<feature type="transmembrane region" description="Helical" evidence="1">
    <location>
        <begin position="211"/>
        <end position="231"/>
    </location>
</feature>
<feature type="transmembrane region" description="Helical" evidence="1">
    <location>
        <begin position="317"/>
        <end position="337"/>
    </location>
</feature>
<dbReference type="Pfam" id="PF01757">
    <property type="entry name" value="Acyl_transf_3"/>
    <property type="match status" value="1"/>
</dbReference>
<feature type="transmembrane region" description="Helical" evidence="1">
    <location>
        <begin position="20"/>
        <end position="40"/>
    </location>
</feature>
<feature type="transmembrane region" description="Helical" evidence="1">
    <location>
        <begin position="89"/>
        <end position="108"/>
    </location>
</feature>
<keyword evidence="4" id="KW-1185">Reference proteome</keyword>
<proteinExistence type="predicted"/>
<comment type="caution">
    <text evidence="3">The sequence shown here is derived from an EMBL/GenBank/DDBJ whole genome shotgun (WGS) entry which is preliminary data.</text>
</comment>
<name>A0ABT2P1R1_9LACO</name>
<dbReference type="Proteomes" id="UP001525857">
    <property type="component" value="Unassembled WGS sequence"/>
</dbReference>
<protein>
    <recommendedName>
        <fullName evidence="2">Acyltransferase 3 domain-containing protein</fullName>
    </recommendedName>
</protein>
<evidence type="ECO:0000313" key="3">
    <source>
        <dbReference type="EMBL" id="MCT8390172.1"/>
    </source>
</evidence>
<evidence type="ECO:0000256" key="1">
    <source>
        <dbReference type="SAM" id="Phobius"/>
    </source>
</evidence>
<evidence type="ECO:0000259" key="2">
    <source>
        <dbReference type="Pfam" id="PF01757"/>
    </source>
</evidence>
<organism evidence="3 4">
    <name type="scientific">Leuconostoc holzapfelii</name>
    <dbReference type="NCBI Taxonomy" id="434464"/>
    <lineage>
        <taxon>Bacteria</taxon>
        <taxon>Bacillati</taxon>
        <taxon>Bacillota</taxon>
        <taxon>Bacilli</taxon>
        <taxon>Lactobacillales</taxon>
        <taxon>Lactobacillaceae</taxon>
        <taxon>Leuconostoc</taxon>
    </lineage>
</organism>
<accession>A0ABT2P1R1</accession>
<feature type="domain" description="Acyltransferase 3" evidence="2">
    <location>
        <begin position="15"/>
        <end position="331"/>
    </location>
</feature>
<feature type="transmembrane region" description="Helical" evidence="1">
    <location>
        <begin position="128"/>
        <end position="146"/>
    </location>
</feature>
<feature type="transmembrane region" description="Helical" evidence="1">
    <location>
        <begin position="183"/>
        <end position="199"/>
    </location>
</feature>
<keyword evidence="1" id="KW-0812">Transmembrane</keyword>
<feature type="transmembrane region" description="Helical" evidence="1">
    <location>
        <begin position="52"/>
        <end position="77"/>
    </location>
</feature>
<feature type="transmembrane region" description="Helical" evidence="1">
    <location>
        <begin position="243"/>
        <end position="264"/>
    </location>
</feature>
<evidence type="ECO:0000313" key="4">
    <source>
        <dbReference type="Proteomes" id="UP001525857"/>
    </source>
</evidence>
<gene>
    <name evidence="3" type="ORF">D0501_08825</name>
</gene>
<dbReference type="InterPro" id="IPR002656">
    <property type="entry name" value="Acyl_transf_3_dom"/>
</dbReference>
<feature type="transmembrane region" description="Helical" evidence="1">
    <location>
        <begin position="158"/>
        <end position="177"/>
    </location>
</feature>
<reference evidence="3 4" key="1">
    <citation type="submission" date="2018-08" db="EMBL/GenBank/DDBJ databases">
        <title>Draft genome sequences of Leuconostoc spp. and Weissella spp. with biocontrol potential.</title>
        <authorList>
            <person name="Lo R."/>
            <person name="Ho V.T.T."/>
            <person name="Turner M.S."/>
        </authorList>
    </citation>
    <scope>NUCLEOTIDE SEQUENCE [LARGE SCALE GENOMIC DNA]</scope>
    <source>
        <strain evidence="3 4">733</strain>
    </source>
</reference>
<dbReference type="EMBL" id="QVOV01000010">
    <property type="protein sequence ID" value="MCT8390172.1"/>
    <property type="molecule type" value="Genomic_DNA"/>
</dbReference>
<keyword evidence="1" id="KW-1133">Transmembrane helix</keyword>
<keyword evidence="1" id="KW-0472">Membrane</keyword>
<sequence length="380" mass="43162">MSESIRIDFMGKRNSNIELLRVLAMFFITAHHFAMWGYFIGNDVHAVHSNIIWLQVIELFGKSGVALFMLITGYFALNPKPTIQKIWQLTNTVRLYALGIFTILLIVGQLQFNSDLFWRSVFPTLRGLYWFTTIYTIIYIFSGYMAKFLKQLTHSQAVGFISLMVLIFMILPTFFYGWGNSQLTDLIPVFYFGLYLRLYGISKRMMTLLKLLTGVAIVIAIGSLVVADVVGSLRPQSQAIAKATQYFVTGCSPLTFVIAAYIFSYTINLKPRASRVINWMGSSALAIYLIQDNEAFRGVLWQNIFHVRALADTMSPVLFIGYSALVVTMIVVGGILVDKLLMKVLRYPTQYLLTAEMAVTNRGLAWFQRMVQATGYRHDP</sequence>